<dbReference type="InterPro" id="IPR039781">
    <property type="entry name" value="Rad21/Rec8-like"/>
</dbReference>
<feature type="region of interest" description="Disordered" evidence="4">
    <location>
        <begin position="375"/>
        <end position="427"/>
    </location>
</feature>
<evidence type="ECO:0000256" key="1">
    <source>
        <dbReference type="ARBA" id="ARBA00004123"/>
    </source>
</evidence>
<dbReference type="GO" id="GO:0007062">
    <property type="term" value="P:sister chromatid cohesion"/>
    <property type="evidence" value="ECO:0007669"/>
    <property type="project" value="InterPro"/>
</dbReference>
<keyword evidence="3" id="KW-0539">Nucleus</keyword>
<dbReference type="GO" id="GO:0008278">
    <property type="term" value="C:cohesin complex"/>
    <property type="evidence" value="ECO:0007669"/>
    <property type="project" value="InterPro"/>
</dbReference>
<gene>
    <name evidence="8" type="ORF">K2173_020924</name>
</gene>
<keyword evidence="5" id="KW-1133">Transmembrane helix</keyword>
<evidence type="ECO:0000259" key="7">
    <source>
        <dbReference type="Pfam" id="PF04825"/>
    </source>
</evidence>
<dbReference type="PANTHER" id="PTHR12585:SF73">
    <property type="entry name" value="SISTER CHROMATID COHESION 1 PROTEIN 2"/>
    <property type="match status" value="1"/>
</dbReference>
<name>A0AAV8TPZ8_9ROSI</name>
<dbReference type="SUPFAM" id="SSF46785">
    <property type="entry name" value="Winged helix' DNA-binding domain"/>
    <property type="match status" value="1"/>
</dbReference>
<evidence type="ECO:0000256" key="5">
    <source>
        <dbReference type="SAM" id="Phobius"/>
    </source>
</evidence>
<reference evidence="8 9" key="1">
    <citation type="submission" date="2021-09" db="EMBL/GenBank/DDBJ databases">
        <title>Genomic insights and catalytic innovation underlie evolution of tropane alkaloids biosynthesis.</title>
        <authorList>
            <person name="Wang Y.-J."/>
            <person name="Tian T."/>
            <person name="Huang J.-P."/>
            <person name="Huang S.-X."/>
        </authorList>
    </citation>
    <scope>NUCLEOTIDE SEQUENCE [LARGE SCALE GENOMIC DNA]</scope>
    <source>
        <strain evidence="8">KIB-2018</strain>
        <tissue evidence="8">Leaf</tissue>
    </source>
</reference>
<evidence type="ECO:0000313" key="9">
    <source>
        <dbReference type="Proteomes" id="UP001159364"/>
    </source>
</evidence>
<dbReference type="GO" id="GO:0005634">
    <property type="term" value="C:nucleus"/>
    <property type="evidence" value="ECO:0007669"/>
    <property type="project" value="UniProtKB-SubCell"/>
</dbReference>
<evidence type="ECO:0008006" key="10">
    <source>
        <dbReference type="Google" id="ProtNLM"/>
    </source>
</evidence>
<dbReference type="Gene3D" id="1.10.10.580">
    <property type="entry name" value="Structural maintenance of chromosome 1. Chain E"/>
    <property type="match status" value="1"/>
</dbReference>
<protein>
    <recommendedName>
        <fullName evidence="10">Sister chromatid cohesion 1 protein 2</fullName>
    </recommendedName>
</protein>
<comment type="similarity">
    <text evidence="2">Belongs to the rad21 family.</text>
</comment>
<comment type="subcellular location">
    <subcellularLocation>
        <location evidence="1">Nucleus</location>
    </subcellularLocation>
</comment>
<dbReference type="InterPro" id="IPR006909">
    <property type="entry name" value="Rad21/Rec8_C_eu"/>
</dbReference>
<dbReference type="EMBL" id="JAIWQS010000004">
    <property type="protein sequence ID" value="KAJ8767984.1"/>
    <property type="molecule type" value="Genomic_DNA"/>
</dbReference>
<keyword evidence="5" id="KW-0472">Membrane</keyword>
<evidence type="ECO:0000256" key="4">
    <source>
        <dbReference type="SAM" id="MobiDB-lite"/>
    </source>
</evidence>
<feature type="compositionally biased region" description="Polar residues" evidence="4">
    <location>
        <begin position="398"/>
        <end position="420"/>
    </location>
</feature>
<keyword evidence="9" id="KW-1185">Reference proteome</keyword>
<proteinExistence type="inferred from homology"/>
<accession>A0AAV8TPZ8</accession>
<organism evidence="8 9">
    <name type="scientific">Erythroxylum novogranatense</name>
    <dbReference type="NCBI Taxonomy" id="1862640"/>
    <lineage>
        <taxon>Eukaryota</taxon>
        <taxon>Viridiplantae</taxon>
        <taxon>Streptophyta</taxon>
        <taxon>Embryophyta</taxon>
        <taxon>Tracheophyta</taxon>
        <taxon>Spermatophyta</taxon>
        <taxon>Magnoliopsida</taxon>
        <taxon>eudicotyledons</taxon>
        <taxon>Gunneridae</taxon>
        <taxon>Pentapetalae</taxon>
        <taxon>rosids</taxon>
        <taxon>fabids</taxon>
        <taxon>Malpighiales</taxon>
        <taxon>Erythroxylaceae</taxon>
        <taxon>Erythroxylum</taxon>
    </lineage>
</organism>
<dbReference type="CDD" id="cd21793">
    <property type="entry name" value="Rad21_Rec8_M_AtSYN1-like"/>
    <property type="match status" value="1"/>
</dbReference>
<feature type="domain" description="Rad21/Rec8-like protein N-terminal" evidence="7">
    <location>
        <begin position="71"/>
        <end position="113"/>
    </location>
</feature>
<dbReference type="AlphaFoldDB" id="A0AAV8TPZ8"/>
<evidence type="ECO:0000256" key="3">
    <source>
        <dbReference type="ARBA" id="ARBA00023242"/>
    </source>
</evidence>
<dbReference type="Proteomes" id="UP001159364">
    <property type="component" value="Linkage Group LG04"/>
</dbReference>
<dbReference type="GO" id="GO:1990414">
    <property type="term" value="P:replication-born double-strand break repair via sister chromatid exchange"/>
    <property type="evidence" value="ECO:0007669"/>
    <property type="project" value="TreeGrafter"/>
</dbReference>
<evidence type="ECO:0000313" key="8">
    <source>
        <dbReference type="EMBL" id="KAJ8767984.1"/>
    </source>
</evidence>
<keyword evidence="5" id="KW-0812">Transmembrane</keyword>
<dbReference type="InterPro" id="IPR036390">
    <property type="entry name" value="WH_DNA-bd_sf"/>
</dbReference>
<dbReference type="Pfam" id="PF04824">
    <property type="entry name" value="Rad21_Rec8"/>
    <property type="match status" value="1"/>
</dbReference>
<feature type="domain" description="Rad21/Rec8-like protein C-terminal eukaryotic" evidence="6">
    <location>
        <begin position="731"/>
        <end position="778"/>
    </location>
</feature>
<feature type="transmembrane region" description="Helical" evidence="5">
    <location>
        <begin position="37"/>
        <end position="58"/>
    </location>
</feature>
<dbReference type="PANTHER" id="PTHR12585">
    <property type="entry name" value="SCC1 / RAD21 FAMILY MEMBER"/>
    <property type="match status" value="1"/>
</dbReference>
<dbReference type="InterPro" id="IPR023093">
    <property type="entry name" value="ScpA-like_C"/>
</dbReference>
<dbReference type="Pfam" id="PF04825">
    <property type="entry name" value="Rad21_Rec8_N"/>
    <property type="match status" value="1"/>
</dbReference>
<dbReference type="GO" id="GO:0003682">
    <property type="term" value="F:chromatin binding"/>
    <property type="evidence" value="ECO:0007669"/>
    <property type="project" value="TreeGrafter"/>
</dbReference>
<evidence type="ECO:0000256" key="2">
    <source>
        <dbReference type="ARBA" id="ARBA00009870"/>
    </source>
</evidence>
<evidence type="ECO:0000259" key="6">
    <source>
        <dbReference type="Pfam" id="PF04824"/>
    </source>
</evidence>
<sequence>MICILLRIIWSVAGGGTVVSSRCSLYCLILKFWLLLLFPYVLEVFSFFFVFSIIIFWENTDKLLQDEFDVVTYRILAYLLLGIVRIYSRKVDYMLKDCNEVLLQIKNFVVSNKDANIIENLCAPYFSITLPERFELDAFDLDIGEDITGGNVRPSEEITLKDGMWKSRDSGNYSLGEYHPEEDTFPAAYNVNEDVRLPYIMEFDIGISTSRKFSLIHQSSEKSRGDISSQHERMDLQVTRVVGKEPPGPITLSYEVHQAGKKLATGKDEMHGEASMQQVWDDSFFQEACLNLEIFTTIGKEPVNPTKLCNEENHQTDGQNISVPHLLQSENEVHKVVEENCNFSHLEASIEKLQVRNYYNEECVNMRRFCVVEEPPKKSKQHSEGQSSDPHPMKFSEVTLSGNDNCQVVGNPSTAETTPKSKFPNPSGATTPEFLCIRTPATKEHPCPTRKRKCIIDDVIVFPNNVIKQCIENSSDLVKKRRKAPCSAFAAWTASRVSSLPHGFLEPLISCTSLELRSLFSASKFNIPELVESAELPEKLASECPNVGGMEETREVLIDLDIAESHSAGISVAAVEPPEKLNMSECPPLDGVAENGELSERVMLNFSGELESPTVGRLVMRPEKLIVPKSPSVSLEQTALAPETPIRNTSSLRAFESPERPEISFSYEPGLEDAEREEYRTNVLGFDVSVMFKDMNSYEVDKPDYRGLSERTRFVARYLKRCFIERARRKEAEMVNLSPVLKKSSKKEGARLFYEILVLKSKGYVDVQQENSYDDILVWKASQWDDHIDCVQF</sequence>
<feature type="transmembrane region" description="Helical" evidence="5">
    <location>
        <begin position="70"/>
        <end position="88"/>
    </location>
</feature>
<dbReference type="InterPro" id="IPR006910">
    <property type="entry name" value="Rad21_Rec8_N"/>
</dbReference>
<comment type="caution">
    <text evidence="8">The sequence shown here is derived from an EMBL/GenBank/DDBJ whole genome shotgun (WGS) entry which is preliminary data.</text>
</comment>